<dbReference type="EMBL" id="ML122363">
    <property type="protein sequence ID" value="RPD52429.1"/>
    <property type="molecule type" value="Genomic_DNA"/>
</dbReference>
<dbReference type="AlphaFoldDB" id="A0A5C2RNE2"/>
<keyword evidence="2" id="KW-1185">Reference proteome</keyword>
<sequence>MSYRPYPVGKSVVAALTSSAVASQRPLRGTEKHREEMRAKVANWRSNVGVSQAPSVQYNSPAKTHDVEAMWAFVRNQVLHRATRVQARDDELGSMRKELNKLTIGLTKMTTEFECLVELLEDIGILQPSSATASQRPLRGTEKHLEETRAKVANWRSNVGVSQAPFVQYNSPAKTHDVEDVWAFVRDQVLPRATRDQVLDDELGSMRKEFIQVTIGLVKMTREFDSLVELLHDMGILDEA</sequence>
<evidence type="ECO:0000313" key="1">
    <source>
        <dbReference type="EMBL" id="RPD52429.1"/>
    </source>
</evidence>
<name>A0A5C2RNE2_9APHY</name>
<organism evidence="1 2">
    <name type="scientific">Lentinus tigrinus ALCF2SS1-6</name>
    <dbReference type="NCBI Taxonomy" id="1328759"/>
    <lineage>
        <taxon>Eukaryota</taxon>
        <taxon>Fungi</taxon>
        <taxon>Dikarya</taxon>
        <taxon>Basidiomycota</taxon>
        <taxon>Agaricomycotina</taxon>
        <taxon>Agaricomycetes</taxon>
        <taxon>Polyporales</taxon>
        <taxon>Polyporaceae</taxon>
        <taxon>Lentinus</taxon>
    </lineage>
</organism>
<evidence type="ECO:0000313" key="2">
    <source>
        <dbReference type="Proteomes" id="UP000313359"/>
    </source>
</evidence>
<accession>A0A5C2RNE2</accession>
<dbReference type="Proteomes" id="UP000313359">
    <property type="component" value="Unassembled WGS sequence"/>
</dbReference>
<protein>
    <submittedName>
        <fullName evidence="1">Uncharacterized protein</fullName>
    </submittedName>
</protein>
<gene>
    <name evidence="1" type="ORF">L227DRAFT_617827</name>
</gene>
<reference evidence="1" key="1">
    <citation type="journal article" date="2018" name="Genome Biol. Evol.">
        <title>Genomics and development of Lentinus tigrinus, a white-rot wood-decaying mushroom with dimorphic fruiting bodies.</title>
        <authorList>
            <person name="Wu B."/>
            <person name="Xu Z."/>
            <person name="Knudson A."/>
            <person name="Carlson A."/>
            <person name="Chen N."/>
            <person name="Kovaka S."/>
            <person name="LaButti K."/>
            <person name="Lipzen A."/>
            <person name="Pennachio C."/>
            <person name="Riley R."/>
            <person name="Schakwitz W."/>
            <person name="Umezawa K."/>
            <person name="Ohm R.A."/>
            <person name="Grigoriev I.V."/>
            <person name="Nagy L.G."/>
            <person name="Gibbons J."/>
            <person name="Hibbett D."/>
        </authorList>
    </citation>
    <scope>NUCLEOTIDE SEQUENCE [LARGE SCALE GENOMIC DNA]</scope>
    <source>
        <strain evidence="1">ALCF2SS1-6</strain>
    </source>
</reference>
<proteinExistence type="predicted"/>